<dbReference type="GO" id="GO:0000978">
    <property type="term" value="F:RNA polymerase II cis-regulatory region sequence-specific DNA binding"/>
    <property type="evidence" value="ECO:0007669"/>
    <property type="project" value="TreeGrafter"/>
</dbReference>
<dbReference type="InterPro" id="IPR017930">
    <property type="entry name" value="Myb_dom"/>
</dbReference>
<evidence type="ECO:0000259" key="8">
    <source>
        <dbReference type="PROSITE" id="PS51294"/>
    </source>
</evidence>
<feature type="domain" description="Myb-like" evidence="6">
    <location>
        <begin position="134"/>
        <end position="185"/>
    </location>
</feature>
<keyword evidence="3" id="KW-0804">Transcription</keyword>
<evidence type="ECO:0000259" key="7">
    <source>
        <dbReference type="PROSITE" id="PS51293"/>
    </source>
</evidence>
<sequence>MDQKPGNLILTMISEFLPDDKKDKATELNDIFTQYFNQVIDLHKASIELENLIGTSEPIKKFADMVQQLNRKPTPKTQFAGFRKKARPWTQEEDHRLTAAIQVNGIENWPLVATIVGGGRTRSQCSQRWHRVLDPKINKCNWSREEEEKLLNAVKAYGNKAWTRIAAEMGNRSDVQCRFRYKFLLQKANDNPDEVQPISVPQAQQQLSANQNIQIPDSTIDVVTIQPVTDGQPEPITIPPTSFSIQESNLGNINNLTGNLAGLSNLNLNSNDVSNSININENENEGNNTSTAAASDLALEENQQQTNNLSQTDDIMQANTDEVQGGEDAK</sequence>
<evidence type="ECO:0000256" key="4">
    <source>
        <dbReference type="ARBA" id="ARBA00023242"/>
    </source>
</evidence>
<dbReference type="GO" id="GO:0019185">
    <property type="term" value="C:snRNA-activating protein complex"/>
    <property type="evidence" value="ECO:0007669"/>
    <property type="project" value="TreeGrafter"/>
</dbReference>
<dbReference type="InterPro" id="IPR051575">
    <property type="entry name" value="Myb-like_DNA-bd"/>
</dbReference>
<dbReference type="PROSITE" id="PS50090">
    <property type="entry name" value="MYB_LIKE"/>
    <property type="match status" value="2"/>
</dbReference>
<dbReference type="OrthoDB" id="39591at2759"/>
<dbReference type="RefSeq" id="XP_068358704.1">
    <property type="nucleotide sequence ID" value="XM_068505069.1"/>
</dbReference>
<dbReference type="InterPro" id="IPR017884">
    <property type="entry name" value="SANT_dom"/>
</dbReference>
<dbReference type="AlphaFoldDB" id="A0A1J4K403"/>
<evidence type="ECO:0000256" key="1">
    <source>
        <dbReference type="ARBA" id="ARBA00023015"/>
    </source>
</evidence>
<feature type="region of interest" description="Disordered" evidence="5">
    <location>
        <begin position="300"/>
        <end position="330"/>
    </location>
</feature>
<dbReference type="GeneID" id="94839773"/>
<organism evidence="9 10">
    <name type="scientific">Tritrichomonas foetus</name>
    <dbReference type="NCBI Taxonomy" id="1144522"/>
    <lineage>
        <taxon>Eukaryota</taxon>
        <taxon>Metamonada</taxon>
        <taxon>Parabasalia</taxon>
        <taxon>Tritrichomonadida</taxon>
        <taxon>Tritrichomonadidae</taxon>
        <taxon>Tritrichomonas</taxon>
    </lineage>
</organism>
<dbReference type="SMART" id="SM00717">
    <property type="entry name" value="SANT"/>
    <property type="match status" value="2"/>
</dbReference>
<dbReference type="InterPro" id="IPR009057">
    <property type="entry name" value="Homeodomain-like_sf"/>
</dbReference>
<comment type="caution">
    <text evidence="9">The sequence shown here is derived from an EMBL/GenBank/DDBJ whole genome shotgun (WGS) entry which is preliminary data.</text>
</comment>
<gene>
    <name evidence="9" type="ORF">TRFO_26635</name>
</gene>
<dbReference type="PANTHER" id="PTHR46621:SF1">
    <property type="entry name" value="SNRNA-ACTIVATING PROTEIN COMPLEX SUBUNIT 4"/>
    <property type="match status" value="1"/>
</dbReference>
<evidence type="ECO:0000256" key="3">
    <source>
        <dbReference type="ARBA" id="ARBA00023163"/>
    </source>
</evidence>
<evidence type="ECO:0000256" key="2">
    <source>
        <dbReference type="ARBA" id="ARBA00023125"/>
    </source>
</evidence>
<dbReference type="Proteomes" id="UP000179807">
    <property type="component" value="Unassembled WGS sequence"/>
</dbReference>
<protein>
    <submittedName>
        <fullName evidence="9">Myb-like DNA-binding domain containing protein</fullName>
    </submittedName>
</protein>
<feature type="domain" description="HTH myb-type" evidence="8">
    <location>
        <begin position="81"/>
        <end position="133"/>
    </location>
</feature>
<keyword evidence="4" id="KW-0539">Nucleus</keyword>
<dbReference type="GO" id="GO:0042796">
    <property type="term" value="P:snRNA transcription by RNA polymerase III"/>
    <property type="evidence" value="ECO:0007669"/>
    <property type="project" value="TreeGrafter"/>
</dbReference>
<dbReference type="InterPro" id="IPR001005">
    <property type="entry name" value="SANT/Myb"/>
</dbReference>
<dbReference type="VEuPathDB" id="TrichDB:TRFO_26635"/>
<reference evidence="9" key="1">
    <citation type="submission" date="2016-10" db="EMBL/GenBank/DDBJ databases">
        <authorList>
            <person name="Benchimol M."/>
            <person name="Almeida L.G."/>
            <person name="Vasconcelos A.T."/>
            <person name="Perreira-Neves A."/>
            <person name="Rosa I.A."/>
            <person name="Tasca T."/>
            <person name="Bogo M.R."/>
            <person name="de Souza W."/>
        </authorList>
    </citation>
    <scope>NUCLEOTIDE SEQUENCE [LARGE SCALE GENOMIC DNA]</scope>
    <source>
        <strain evidence="9">K</strain>
    </source>
</reference>
<keyword evidence="1" id="KW-0805">Transcription regulation</keyword>
<feature type="domain" description="Myb-like" evidence="6">
    <location>
        <begin position="81"/>
        <end position="133"/>
    </location>
</feature>
<dbReference type="GO" id="GO:0001006">
    <property type="term" value="F:RNA polymerase III type 3 promoter sequence-specific DNA binding"/>
    <property type="evidence" value="ECO:0007669"/>
    <property type="project" value="TreeGrafter"/>
</dbReference>
<dbReference type="GO" id="GO:0042795">
    <property type="term" value="P:snRNA transcription by RNA polymerase II"/>
    <property type="evidence" value="ECO:0007669"/>
    <property type="project" value="TreeGrafter"/>
</dbReference>
<feature type="compositionally biased region" description="Polar residues" evidence="5">
    <location>
        <begin position="301"/>
        <end position="322"/>
    </location>
</feature>
<dbReference type="Pfam" id="PF00249">
    <property type="entry name" value="Myb_DNA-binding"/>
    <property type="match status" value="2"/>
</dbReference>
<dbReference type="Gene3D" id="1.10.10.60">
    <property type="entry name" value="Homeodomain-like"/>
    <property type="match status" value="2"/>
</dbReference>
<keyword evidence="2" id="KW-0238">DNA-binding</keyword>
<name>A0A1J4K403_9EUKA</name>
<dbReference type="PROSITE" id="PS51293">
    <property type="entry name" value="SANT"/>
    <property type="match status" value="1"/>
</dbReference>
<dbReference type="SUPFAM" id="SSF46689">
    <property type="entry name" value="Homeodomain-like"/>
    <property type="match status" value="2"/>
</dbReference>
<feature type="domain" description="HTH myb-type" evidence="8">
    <location>
        <begin position="134"/>
        <end position="189"/>
    </location>
</feature>
<dbReference type="PROSITE" id="PS51294">
    <property type="entry name" value="HTH_MYB"/>
    <property type="match status" value="2"/>
</dbReference>
<evidence type="ECO:0000313" key="10">
    <source>
        <dbReference type="Proteomes" id="UP000179807"/>
    </source>
</evidence>
<dbReference type="PANTHER" id="PTHR46621">
    <property type="entry name" value="SNRNA-ACTIVATING PROTEIN COMPLEX SUBUNIT 4"/>
    <property type="match status" value="1"/>
</dbReference>
<accession>A0A1J4K403</accession>
<evidence type="ECO:0000259" key="6">
    <source>
        <dbReference type="PROSITE" id="PS50090"/>
    </source>
</evidence>
<proteinExistence type="predicted"/>
<dbReference type="EMBL" id="MLAK01000753">
    <property type="protein sequence ID" value="OHT05568.1"/>
    <property type="molecule type" value="Genomic_DNA"/>
</dbReference>
<evidence type="ECO:0000256" key="5">
    <source>
        <dbReference type="SAM" id="MobiDB-lite"/>
    </source>
</evidence>
<keyword evidence="10" id="KW-1185">Reference proteome</keyword>
<dbReference type="CDD" id="cd00167">
    <property type="entry name" value="SANT"/>
    <property type="match status" value="2"/>
</dbReference>
<feature type="domain" description="SANT" evidence="7">
    <location>
        <begin position="137"/>
        <end position="191"/>
    </location>
</feature>
<evidence type="ECO:0000313" key="9">
    <source>
        <dbReference type="EMBL" id="OHT05568.1"/>
    </source>
</evidence>